<dbReference type="PANTHER" id="PTHR28554:SF1">
    <property type="entry name" value="LARGE RIBOSOMAL SUBUNIT PROTEIN ML45"/>
    <property type="match status" value="1"/>
</dbReference>
<dbReference type="Gene3D" id="3.10.450.240">
    <property type="match status" value="1"/>
</dbReference>
<protein>
    <recommendedName>
        <fullName evidence="7">Large ribosomal subunit protein mL45</fullName>
    </recommendedName>
    <alternativeName>
        <fullName evidence="8">39S ribosomal protein L45, mitochondrial</fullName>
    </alternativeName>
</protein>
<evidence type="ECO:0000313" key="10">
    <source>
        <dbReference type="EMBL" id="KXZ54004.1"/>
    </source>
</evidence>
<dbReference type="EMBL" id="LSYV01000006">
    <property type="protein sequence ID" value="KXZ54004.1"/>
    <property type="molecule type" value="Genomic_DNA"/>
</dbReference>
<proteinExistence type="inferred from homology"/>
<dbReference type="GO" id="GO:0005840">
    <property type="term" value="C:ribosome"/>
    <property type="evidence" value="ECO:0007669"/>
    <property type="project" value="UniProtKB-KW"/>
</dbReference>
<comment type="subcellular location">
    <subcellularLocation>
        <location evidence="1">Mitochondrion</location>
    </subcellularLocation>
</comment>
<evidence type="ECO:0000256" key="6">
    <source>
        <dbReference type="ARBA" id="ARBA00038073"/>
    </source>
</evidence>
<dbReference type="Proteomes" id="UP000075714">
    <property type="component" value="Unassembled WGS sequence"/>
</dbReference>
<sequence length="242" mass="27854">MQPLRWPGSETAAPRTVRFDYRKFVYPDLYDPNESLLCNRYKSHGVVIERYQQPQPLKHWNVLADPELERRMKHFYQRLSTSVLCRRSVWGYSKPALQTRILDAYRNVNQALASGNLKLAEPFVSEQMLPRLAGEVSRRGRVAVKWEMVDPQPQPGDVQLVLGGVVQNPLKQGRLHFVQWTARIASRQRVAVYDSKGSVIAGDPDKVLDVVDYWVFERPILKALAVPRPGPQGADWRLVERL</sequence>
<reference evidence="11" key="1">
    <citation type="journal article" date="2016" name="Nat. Commun.">
        <title>The Gonium pectorale genome demonstrates co-option of cell cycle regulation during the evolution of multicellularity.</title>
        <authorList>
            <person name="Hanschen E.R."/>
            <person name="Marriage T.N."/>
            <person name="Ferris P.J."/>
            <person name="Hamaji T."/>
            <person name="Toyoda A."/>
            <person name="Fujiyama A."/>
            <person name="Neme R."/>
            <person name="Noguchi H."/>
            <person name="Minakuchi Y."/>
            <person name="Suzuki M."/>
            <person name="Kawai-Toyooka H."/>
            <person name="Smith D.R."/>
            <person name="Sparks H."/>
            <person name="Anderson J."/>
            <person name="Bakaric R."/>
            <person name="Luria V."/>
            <person name="Karger A."/>
            <person name="Kirschner M.W."/>
            <person name="Durand P.M."/>
            <person name="Michod R.E."/>
            <person name="Nozaki H."/>
            <person name="Olson B.J."/>
        </authorList>
    </citation>
    <scope>NUCLEOTIDE SEQUENCE [LARGE SCALE GENOMIC DNA]</scope>
    <source>
        <strain evidence="11">NIES-2863</strain>
    </source>
</reference>
<dbReference type="Pfam" id="PF04280">
    <property type="entry name" value="Tim44"/>
    <property type="match status" value="1"/>
</dbReference>
<gene>
    <name evidence="10" type="ORF">GPECTOR_5g115</name>
</gene>
<evidence type="ECO:0000256" key="4">
    <source>
        <dbReference type="ARBA" id="ARBA00023128"/>
    </source>
</evidence>
<evidence type="ECO:0000259" key="9">
    <source>
        <dbReference type="SMART" id="SM00978"/>
    </source>
</evidence>
<evidence type="ECO:0000256" key="7">
    <source>
        <dbReference type="ARBA" id="ARBA00039448"/>
    </source>
</evidence>
<dbReference type="OrthoDB" id="19619at2759"/>
<dbReference type="SUPFAM" id="SSF54427">
    <property type="entry name" value="NTF2-like"/>
    <property type="match status" value="1"/>
</dbReference>
<evidence type="ECO:0000313" key="11">
    <source>
        <dbReference type="Proteomes" id="UP000075714"/>
    </source>
</evidence>
<evidence type="ECO:0000256" key="8">
    <source>
        <dbReference type="ARBA" id="ARBA00043031"/>
    </source>
</evidence>
<dbReference type="STRING" id="33097.A0A150GW24"/>
<dbReference type="InterPro" id="IPR032710">
    <property type="entry name" value="NTF2-like_dom_sf"/>
</dbReference>
<evidence type="ECO:0000256" key="3">
    <source>
        <dbReference type="ARBA" id="ARBA00022980"/>
    </source>
</evidence>
<accession>A0A150GW24</accession>
<dbReference type="GO" id="GO:1990904">
    <property type="term" value="C:ribonucleoprotein complex"/>
    <property type="evidence" value="ECO:0007669"/>
    <property type="project" value="UniProtKB-KW"/>
</dbReference>
<dbReference type="AlphaFoldDB" id="A0A150GW24"/>
<name>A0A150GW24_GONPE</name>
<keyword evidence="2" id="KW-0809">Transit peptide</keyword>
<dbReference type="PANTHER" id="PTHR28554">
    <property type="entry name" value="39S RIBOSOMAL PROTEIN L45, MITOCHONDRIAL"/>
    <property type="match status" value="1"/>
</dbReference>
<dbReference type="SMART" id="SM00978">
    <property type="entry name" value="Tim44"/>
    <property type="match status" value="1"/>
</dbReference>
<comment type="caution">
    <text evidence="10">The sequence shown here is derived from an EMBL/GenBank/DDBJ whole genome shotgun (WGS) entry which is preliminary data.</text>
</comment>
<evidence type="ECO:0000256" key="2">
    <source>
        <dbReference type="ARBA" id="ARBA00022946"/>
    </source>
</evidence>
<organism evidence="10 11">
    <name type="scientific">Gonium pectorale</name>
    <name type="common">Green alga</name>
    <dbReference type="NCBI Taxonomy" id="33097"/>
    <lineage>
        <taxon>Eukaryota</taxon>
        <taxon>Viridiplantae</taxon>
        <taxon>Chlorophyta</taxon>
        <taxon>core chlorophytes</taxon>
        <taxon>Chlorophyceae</taxon>
        <taxon>CS clade</taxon>
        <taxon>Chlamydomonadales</taxon>
        <taxon>Volvocaceae</taxon>
        <taxon>Gonium</taxon>
    </lineage>
</organism>
<keyword evidence="3" id="KW-0689">Ribosomal protein</keyword>
<evidence type="ECO:0000256" key="1">
    <source>
        <dbReference type="ARBA" id="ARBA00004173"/>
    </source>
</evidence>
<dbReference type="InterPro" id="IPR051975">
    <property type="entry name" value="mtLSU_mL45"/>
</dbReference>
<keyword evidence="11" id="KW-1185">Reference proteome</keyword>
<dbReference type="GO" id="GO:0005739">
    <property type="term" value="C:mitochondrion"/>
    <property type="evidence" value="ECO:0007669"/>
    <property type="project" value="UniProtKB-SubCell"/>
</dbReference>
<evidence type="ECO:0000256" key="5">
    <source>
        <dbReference type="ARBA" id="ARBA00023274"/>
    </source>
</evidence>
<comment type="similarity">
    <text evidence="6">Belongs to the mitochondrion-specific ribosomal protein mL45 family.</text>
</comment>
<dbReference type="InterPro" id="IPR007379">
    <property type="entry name" value="Tim44-like_dom"/>
</dbReference>
<feature type="domain" description="Tim44-like" evidence="9">
    <location>
        <begin position="80"/>
        <end position="241"/>
    </location>
</feature>
<keyword evidence="5" id="KW-0687">Ribonucleoprotein</keyword>
<keyword evidence="4" id="KW-0496">Mitochondrion</keyword>